<comment type="similarity">
    <text evidence="3">Belongs to the LOC1 family.</text>
</comment>
<accession>A0AAV9NUZ4</accession>
<dbReference type="GO" id="GO:0005730">
    <property type="term" value="C:nucleolus"/>
    <property type="evidence" value="ECO:0007669"/>
    <property type="project" value="UniProtKB-SubCell"/>
</dbReference>
<evidence type="ECO:0000256" key="6">
    <source>
        <dbReference type="ARBA" id="ARBA00022517"/>
    </source>
</evidence>
<evidence type="ECO:0000256" key="4">
    <source>
        <dbReference type="ARBA" id="ARBA00011339"/>
    </source>
</evidence>
<evidence type="ECO:0000313" key="12">
    <source>
        <dbReference type="Proteomes" id="UP001337655"/>
    </source>
</evidence>
<dbReference type="GeneID" id="89931857"/>
<evidence type="ECO:0000256" key="5">
    <source>
        <dbReference type="ARBA" id="ARBA00022448"/>
    </source>
</evidence>
<comment type="subunit">
    <text evidence="4">Component of the 66S pre-ribosomal particle.</text>
</comment>
<feature type="compositionally biased region" description="Basic residues" evidence="10">
    <location>
        <begin position="180"/>
        <end position="189"/>
    </location>
</feature>
<evidence type="ECO:0000256" key="3">
    <source>
        <dbReference type="ARBA" id="ARBA00008132"/>
    </source>
</evidence>
<keyword evidence="5" id="KW-0813">Transport</keyword>
<dbReference type="PANTHER" id="PTHR28028:SF1">
    <property type="entry name" value="60S RIBOSOMAL SUBUNIT ASSEMBLY_EXPORT PROTEIN LOC1"/>
    <property type="match status" value="1"/>
</dbReference>
<comment type="subcellular location">
    <subcellularLocation>
        <location evidence="2">Nucleus</location>
        <location evidence="2">Nucleolus</location>
    </subcellularLocation>
</comment>
<protein>
    <submittedName>
        <fullName evidence="11">60S ribosomal subunit assembly/export protein</fullName>
    </submittedName>
</protein>
<dbReference type="Proteomes" id="UP001337655">
    <property type="component" value="Unassembled WGS sequence"/>
</dbReference>
<dbReference type="GO" id="GO:0051028">
    <property type="term" value="P:mRNA transport"/>
    <property type="evidence" value="ECO:0007669"/>
    <property type="project" value="UniProtKB-KW"/>
</dbReference>
<organism evidence="11 12">
    <name type="scientific">Saxophila tyrrhenica</name>
    <dbReference type="NCBI Taxonomy" id="1690608"/>
    <lineage>
        <taxon>Eukaryota</taxon>
        <taxon>Fungi</taxon>
        <taxon>Dikarya</taxon>
        <taxon>Ascomycota</taxon>
        <taxon>Pezizomycotina</taxon>
        <taxon>Dothideomycetes</taxon>
        <taxon>Dothideomycetidae</taxon>
        <taxon>Mycosphaerellales</taxon>
        <taxon>Extremaceae</taxon>
        <taxon>Saxophila</taxon>
    </lineage>
</organism>
<gene>
    <name evidence="11" type="primary">LOC1</name>
    <name evidence="11" type="ORF">LTR77_010531</name>
</gene>
<evidence type="ECO:0000313" key="11">
    <source>
        <dbReference type="EMBL" id="KAK5163582.1"/>
    </source>
</evidence>
<evidence type="ECO:0000256" key="2">
    <source>
        <dbReference type="ARBA" id="ARBA00004604"/>
    </source>
</evidence>
<keyword evidence="12" id="KW-1185">Reference proteome</keyword>
<dbReference type="GO" id="GO:0008298">
    <property type="term" value="P:intracellular mRNA localization"/>
    <property type="evidence" value="ECO:0007669"/>
    <property type="project" value="TreeGrafter"/>
</dbReference>
<reference evidence="11 12" key="1">
    <citation type="submission" date="2023-08" db="EMBL/GenBank/DDBJ databases">
        <title>Black Yeasts Isolated from many extreme environments.</title>
        <authorList>
            <person name="Coleine C."/>
            <person name="Stajich J.E."/>
            <person name="Selbmann L."/>
        </authorList>
    </citation>
    <scope>NUCLEOTIDE SEQUENCE [LARGE SCALE GENOMIC DNA]</scope>
    <source>
        <strain evidence="11 12">CCFEE 5935</strain>
    </source>
</reference>
<dbReference type="InterPro" id="IPR037650">
    <property type="entry name" value="Loc1"/>
</dbReference>
<dbReference type="AlphaFoldDB" id="A0AAV9NUZ4"/>
<keyword evidence="7" id="KW-0509">mRNA transport</keyword>
<sequence length="189" mass="20473">MPTKVKTGSAKGANKRSTKPSSSGSTSKTKKKPSGAKPAPTQHKPAARTAVVKKKPPHLRYTEKDLKVPALNGIRPSGVQKLPNKKKGKKFVDDGEGMRTILAMVMADKEGDVESKMMRARQLEEVREARRVEMESRAQAKKEGLEERKMGIRSGRRKRGRGGEVGGGDAGAGGEEKVVKKAKKRVSFG</sequence>
<feature type="region of interest" description="Disordered" evidence="10">
    <location>
        <begin position="1"/>
        <end position="93"/>
    </location>
</feature>
<evidence type="ECO:0000256" key="8">
    <source>
        <dbReference type="ARBA" id="ARBA00023054"/>
    </source>
</evidence>
<keyword evidence="6" id="KW-0690">Ribosome biogenesis</keyword>
<comment type="function">
    <text evidence="1">Required for efficient assembly and nuclear export of the 60S ribosomal subunit.</text>
</comment>
<comment type="caution">
    <text evidence="11">The sequence shown here is derived from an EMBL/GenBank/DDBJ whole genome shotgun (WGS) entry which is preliminary data.</text>
</comment>
<feature type="region of interest" description="Disordered" evidence="10">
    <location>
        <begin position="132"/>
        <end position="189"/>
    </location>
</feature>
<keyword evidence="9" id="KW-0539">Nucleus</keyword>
<dbReference type="GO" id="GO:0030687">
    <property type="term" value="C:preribosome, large subunit precursor"/>
    <property type="evidence" value="ECO:0007669"/>
    <property type="project" value="TreeGrafter"/>
</dbReference>
<evidence type="ECO:0000256" key="10">
    <source>
        <dbReference type="SAM" id="MobiDB-lite"/>
    </source>
</evidence>
<dbReference type="EMBL" id="JAVRRT010000024">
    <property type="protein sequence ID" value="KAK5163582.1"/>
    <property type="molecule type" value="Genomic_DNA"/>
</dbReference>
<evidence type="ECO:0000256" key="1">
    <source>
        <dbReference type="ARBA" id="ARBA00001977"/>
    </source>
</evidence>
<dbReference type="GO" id="GO:0042273">
    <property type="term" value="P:ribosomal large subunit biogenesis"/>
    <property type="evidence" value="ECO:0007669"/>
    <property type="project" value="InterPro"/>
</dbReference>
<feature type="compositionally biased region" description="Basic and acidic residues" evidence="10">
    <location>
        <begin position="132"/>
        <end position="150"/>
    </location>
</feature>
<name>A0AAV9NUZ4_9PEZI</name>
<dbReference type="PANTHER" id="PTHR28028">
    <property type="entry name" value="60S RIBOSOMAL SUBUNIT ASSEMBLY/EXPORT PROTEIN LOC1"/>
    <property type="match status" value="1"/>
</dbReference>
<proteinExistence type="inferred from homology"/>
<keyword evidence="8" id="KW-0175">Coiled coil</keyword>
<evidence type="ECO:0000256" key="9">
    <source>
        <dbReference type="ARBA" id="ARBA00023242"/>
    </source>
</evidence>
<dbReference type="GO" id="GO:0003729">
    <property type="term" value="F:mRNA binding"/>
    <property type="evidence" value="ECO:0007669"/>
    <property type="project" value="InterPro"/>
</dbReference>
<evidence type="ECO:0000256" key="7">
    <source>
        <dbReference type="ARBA" id="ARBA00022816"/>
    </source>
</evidence>
<dbReference type="RefSeq" id="XP_064654024.1">
    <property type="nucleotide sequence ID" value="XM_064807749.1"/>
</dbReference>
<feature type="compositionally biased region" description="Gly residues" evidence="10">
    <location>
        <begin position="163"/>
        <end position="173"/>
    </location>
</feature>